<proteinExistence type="predicted"/>
<organism evidence="1 2">
    <name type="scientific">Ixodes persulcatus</name>
    <name type="common">Taiga tick</name>
    <dbReference type="NCBI Taxonomy" id="34615"/>
    <lineage>
        <taxon>Eukaryota</taxon>
        <taxon>Metazoa</taxon>
        <taxon>Ecdysozoa</taxon>
        <taxon>Arthropoda</taxon>
        <taxon>Chelicerata</taxon>
        <taxon>Arachnida</taxon>
        <taxon>Acari</taxon>
        <taxon>Parasitiformes</taxon>
        <taxon>Ixodida</taxon>
        <taxon>Ixodoidea</taxon>
        <taxon>Ixodidae</taxon>
        <taxon>Ixodinae</taxon>
        <taxon>Ixodes</taxon>
    </lineage>
</organism>
<accession>A0AC60PNX2</accession>
<protein>
    <submittedName>
        <fullName evidence="1">Uncharacterized protein</fullName>
    </submittedName>
</protein>
<gene>
    <name evidence="1" type="ORF">HPB47_001894</name>
</gene>
<dbReference type="EMBL" id="JABSTQ010010257">
    <property type="protein sequence ID" value="KAG0422271.1"/>
    <property type="molecule type" value="Genomic_DNA"/>
</dbReference>
<keyword evidence="2" id="KW-1185">Reference proteome</keyword>
<comment type="caution">
    <text evidence="1">The sequence shown here is derived from an EMBL/GenBank/DDBJ whole genome shotgun (WGS) entry which is preliminary data.</text>
</comment>
<evidence type="ECO:0000313" key="2">
    <source>
        <dbReference type="Proteomes" id="UP000805193"/>
    </source>
</evidence>
<name>A0AC60PNX2_IXOPE</name>
<reference evidence="1 2" key="1">
    <citation type="journal article" date="2020" name="Cell">
        <title>Large-Scale Comparative Analyses of Tick Genomes Elucidate Their Genetic Diversity and Vector Capacities.</title>
        <authorList>
            <consortium name="Tick Genome and Microbiome Consortium (TIGMIC)"/>
            <person name="Jia N."/>
            <person name="Wang J."/>
            <person name="Shi W."/>
            <person name="Du L."/>
            <person name="Sun Y."/>
            <person name="Zhan W."/>
            <person name="Jiang J.F."/>
            <person name="Wang Q."/>
            <person name="Zhang B."/>
            <person name="Ji P."/>
            <person name="Bell-Sakyi L."/>
            <person name="Cui X.M."/>
            <person name="Yuan T.T."/>
            <person name="Jiang B.G."/>
            <person name="Yang W.F."/>
            <person name="Lam T.T."/>
            <person name="Chang Q.C."/>
            <person name="Ding S.J."/>
            <person name="Wang X.J."/>
            <person name="Zhu J.G."/>
            <person name="Ruan X.D."/>
            <person name="Zhao L."/>
            <person name="Wei J.T."/>
            <person name="Ye R.Z."/>
            <person name="Que T.C."/>
            <person name="Du C.H."/>
            <person name="Zhou Y.H."/>
            <person name="Cheng J.X."/>
            <person name="Dai P.F."/>
            <person name="Guo W.B."/>
            <person name="Han X.H."/>
            <person name="Huang E.J."/>
            <person name="Li L.F."/>
            <person name="Wei W."/>
            <person name="Gao Y.C."/>
            <person name="Liu J.Z."/>
            <person name="Shao H.Z."/>
            <person name="Wang X."/>
            <person name="Wang C.C."/>
            <person name="Yang T.C."/>
            <person name="Huo Q.B."/>
            <person name="Li W."/>
            <person name="Chen H.Y."/>
            <person name="Chen S.E."/>
            <person name="Zhou L.G."/>
            <person name="Ni X.B."/>
            <person name="Tian J.H."/>
            <person name="Sheng Y."/>
            <person name="Liu T."/>
            <person name="Pan Y.S."/>
            <person name="Xia L.Y."/>
            <person name="Li J."/>
            <person name="Zhao F."/>
            <person name="Cao W.C."/>
        </authorList>
    </citation>
    <scope>NUCLEOTIDE SEQUENCE [LARGE SCALE GENOMIC DNA]</scope>
    <source>
        <strain evidence="1">Iper-2018</strain>
    </source>
</reference>
<dbReference type="Proteomes" id="UP000805193">
    <property type="component" value="Unassembled WGS sequence"/>
</dbReference>
<evidence type="ECO:0000313" key="1">
    <source>
        <dbReference type="EMBL" id="KAG0422271.1"/>
    </source>
</evidence>
<sequence length="172" mass="18958">MTVKCMGFGPMENKDKFFIYTVVSGIKAATEPTWPQLTEQLYNWLAEKSSADNADLLEQFDNNLAARISTAEQNVNHQTTDVHHHLSTVEARLPHLEQGLPVTPLGSLGDLPHHPKTSTAPLRDVDEVVRQVGTARSHSDSLRLKPPTFDGLGSWRASIVQLDTVSLSLHNG</sequence>